<evidence type="ECO:0000313" key="4">
    <source>
        <dbReference type="Proteomes" id="UP000294613"/>
    </source>
</evidence>
<dbReference type="Proteomes" id="UP000294613">
    <property type="component" value="Unassembled WGS sequence"/>
</dbReference>
<keyword evidence="5" id="KW-1185">Reference proteome</keyword>
<organism evidence="3 4">
    <name type="scientific">Faecalimonas umbilicata</name>
    <dbReference type="NCBI Taxonomy" id="1912855"/>
    <lineage>
        <taxon>Bacteria</taxon>
        <taxon>Bacillati</taxon>
        <taxon>Bacillota</taxon>
        <taxon>Clostridia</taxon>
        <taxon>Lachnospirales</taxon>
        <taxon>Lachnospiraceae</taxon>
        <taxon>Faecalimonas</taxon>
    </lineage>
</organism>
<accession>A0A4R3JQ73</accession>
<protein>
    <submittedName>
        <fullName evidence="3">Calcineurin-like phosphoesterase family protein</fullName>
    </submittedName>
</protein>
<feature type="domain" description="Calcineurin-like phosphoesterase" evidence="1">
    <location>
        <begin position="2"/>
        <end position="236"/>
    </location>
</feature>
<evidence type="ECO:0000259" key="1">
    <source>
        <dbReference type="Pfam" id="PF00149"/>
    </source>
</evidence>
<evidence type="ECO:0000313" key="5">
    <source>
        <dbReference type="Proteomes" id="UP000702954"/>
    </source>
</evidence>
<proteinExistence type="predicted"/>
<comment type="caution">
    <text evidence="3">The sequence shown here is derived from an EMBL/GenBank/DDBJ whole genome shotgun (WGS) entry which is preliminary data.</text>
</comment>
<evidence type="ECO:0000313" key="2">
    <source>
        <dbReference type="EMBL" id="GBU04583.1"/>
    </source>
</evidence>
<dbReference type="EMBL" id="SLZV01000014">
    <property type="protein sequence ID" value="TCS67832.1"/>
    <property type="molecule type" value="Genomic_DNA"/>
</dbReference>
<dbReference type="SUPFAM" id="SSF56300">
    <property type="entry name" value="Metallo-dependent phosphatases"/>
    <property type="match status" value="1"/>
</dbReference>
<dbReference type="Proteomes" id="UP000702954">
    <property type="component" value="Unassembled WGS sequence"/>
</dbReference>
<dbReference type="EMBL" id="BHEO01000005">
    <property type="protein sequence ID" value="GBU04583.1"/>
    <property type="molecule type" value="Genomic_DNA"/>
</dbReference>
<dbReference type="Gene3D" id="3.60.21.10">
    <property type="match status" value="1"/>
</dbReference>
<dbReference type="InterPro" id="IPR029052">
    <property type="entry name" value="Metallo-depent_PP-like"/>
</dbReference>
<name>A0A4R3JQ73_9FIRM</name>
<gene>
    <name evidence="3" type="ORF">EDD74_11466</name>
    <name evidence="2" type="ORF">FAEUMB_11240</name>
</gene>
<reference evidence="3 4" key="2">
    <citation type="submission" date="2019-03" db="EMBL/GenBank/DDBJ databases">
        <title>Genomic Encyclopedia of Type Strains, Phase IV (KMG-IV): sequencing the most valuable type-strain genomes for metagenomic binning, comparative biology and taxonomic classification.</title>
        <authorList>
            <person name="Goeker M."/>
        </authorList>
    </citation>
    <scope>NUCLEOTIDE SEQUENCE [LARGE SCALE GENOMIC DNA]</scope>
    <source>
        <strain evidence="3 4">DSM 103426</strain>
    </source>
</reference>
<sequence>MIYITGDTHANFRRFSRKQMPYHLEKGDYMIVCGDFGLLWAKDRTFQYNLKFFEQRTYTTLWVSGNHENYDMIKEYPKELWHGGMARHIVRDKVILLERGQVFEIEGKRFFTFGGAASHDIQGGILDLDDPEFMVKRQRANRSYLPYRVKNISWWEAELPTEEEMKEGKENLEKINYKVDYVITHCVSNRIQDKIEERYYGGGTYGRSYFPDILTGYLEEIEGKLQYQHWFCGHYHMNEEIDMKHTVLYEKIIPLNQYEMKGIFQKQE</sequence>
<reference evidence="2 5" key="1">
    <citation type="journal article" date="2018" name="Int. J. Syst. Evol. Microbiol.">
        <title>Draft Genome Sequence of Faecalimonas umbilicata JCM 30896T, an Acetate-Producing Bacterium Isolated from Human Feces.</title>
        <authorList>
            <person name="Sakamoto M."/>
            <person name="Ikeyama N."/>
            <person name="Yuki M."/>
            <person name="Ohkuma M."/>
        </authorList>
    </citation>
    <scope>NUCLEOTIDE SEQUENCE [LARGE SCALE GENOMIC DNA]</scope>
    <source>
        <strain evidence="2 5">EGH7</strain>
    </source>
</reference>
<evidence type="ECO:0000313" key="3">
    <source>
        <dbReference type="EMBL" id="TCS67832.1"/>
    </source>
</evidence>
<dbReference type="GO" id="GO:0016787">
    <property type="term" value="F:hydrolase activity"/>
    <property type="evidence" value="ECO:0007669"/>
    <property type="project" value="InterPro"/>
</dbReference>
<dbReference type="RefSeq" id="WP_116441434.1">
    <property type="nucleotide sequence ID" value="NZ_BHEO01000005.1"/>
</dbReference>
<dbReference type="Pfam" id="PF00149">
    <property type="entry name" value="Metallophos"/>
    <property type="match status" value="1"/>
</dbReference>
<dbReference type="InterPro" id="IPR004843">
    <property type="entry name" value="Calcineurin-like_PHP"/>
</dbReference>
<dbReference type="AlphaFoldDB" id="A0A4R3JQ73"/>